<reference evidence="1" key="1">
    <citation type="submission" date="2019-04" db="EMBL/GenBank/DDBJ databases">
        <title>Genome assembly of Zosterops borbonicus 15179.</title>
        <authorList>
            <person name="Leroy T."/>
            <person name="Anselmetti Y."/>
            <person name="Tilak M.-K."/>
            <person name="Nabholz B."/>
        </authorList>
    </citation>
    <scope>NUCLEOTIDE SEQUENCE</scope>
    <source>
        <strain evidence="1">HGM_15179</strain>
        <tissue evidence="1">Muscle</tissue>
    </source>
</reference>
<name>A0A8K1LTF5_9PASS</name>
<keyword evidence="2" id="KW-1185">Reference proteome</keyword>
<comment type="caution">
    <text evidence="1">The sequence shown here is derived from an EMBL/GenBank/DDBJ whole genome shotgun (WGS) entry which is preliminary data.</text>
</comment>
<sequence>MGREELSEINNSKCSLLPLARNNPMGQHRLRAELLGSSSVEKDLGMLVDTKLSLSQQCVLVAKKANGILGCIRKSIGSRTIQGHGPHAYWPLYHVPELTTCLLVLILGPITVYVLNKSPLPRPRKRGRKGQAVPMYYSAHAQTIQGHGPHAYWPLYHVPELTTCLLVLILGPITVYVLNKSPLPRPRKRGRKGQAVPMYYSAHAQDMRGIIQEDVCMRESETVFFTLTDVFKNPLIHISVSLPVTVIILLQICRLACLPTLPLAPGDCASQ</sequence>
<proteinExistence type="predicted"/>
<organism evidence="1 2">
    <name type="scientific">Zosterops borbonicus</name>
    <dbReference type="NCBI Taxonomy" id="364589"/>
    <lineage>
        <taxon>Eukaryota</taxon>
        <taxon>Metazoa</taxon>
        <taxon>Chordata</taxon>
        <taxon>Craniata</taxon>
        <taxon>Vertebrata</taxon>
        <taxon>Euteleostomi</taxon>
        <taxon>Archelosauria</taxon>
        <taxon>Archosauria</taxon>
        <taxon>Dinosauria</taxon>
        <taxon>Saurischia</taxon>
        <taxon>Theropoda</taxon>
        <taxon>Coelurosauria</taxon>
        <taxon>Aves</taxon>
        <taxon>Neognathae</taxon>
        <taxon>Neoaves</taxon>
        <taxon>Telluraves</taxon>
        <taxon>Australaves</taxon>
        <taxon>Passeriformes</taxon>
        <taxon>Sylvioidea</taxon>
        <taxon>Zosteropidae</taxon>
        <taxon>Zosterops</taxon>
    </lineage>
</organism>
<dbReference type="AlphaFoldDB" id="A0A8K1LTF5"/>
<dbReference type="Proteomes" id="UP000796761">
    <property type="component" value="Unassembled WGS sequence"/>
</dbReference>
<protein>
    <submittedName>
        <fullName evidence="1">Uncharacterized protein</fullName>
    </submittedName>
</protein>
<dbReference type="OrthoDB" id="276744at2759"/>
<evidence type="ECO:0000313" key="2">
    <source>
        <dbReference type="Proteomes" id="UP000796761"/>
    </source>
</evidence>
<gene>
    <name evidence="1" type="ORF">HGM15179_000837</name>
</gene>
<evidence type="ECO:0000313" key="1">
    <source>
        <dbReference type="EMBL" id="TRZ26225.1"/>
    </source>
</evidence>
<dbReference type="EMBL" id="SWJQ01000015">
    <property type="protein sequence ID" value="TRZ26225.1"/>
    <property type="molecule type" value="Genomic_DNA"/>
</dbReference>
<dbReference type="PANTHER" id="PTHR33332">
    <property type="entry name" value="REVERSE TRANSCRIPTASE DOMAIN-CONTAINING PROTEIN"/>
    <property type="match status" value="1"/>
</dbReference>
<accession>A0A8K1LTF5</accession>